<name>A0A5J4U5G4_9EUKA</name>
<dbReference type="Proteomes" id="UP000324800">
    <property type="component" value="Unassembled WGS sequence"/>
</dbReference>
<dbReference type="AlphaFoldDB" id="A0A5J4U5G4"/>
<sequence length="324" mass="37318">MHRRKRTTAPTVLLQTYQEHMAQRGTMRIDGKDVDLNQVAKIPDILKNQGIFLKRRMSARQKQQIINQVRAIDPSITQKEGSAGVIGLTNKTKNREVYGPLFDEDLRNEFFENALMLNNEGKLVTQKFIENSQRYEQNINPRLAEPFMQQGSQSPHLNPEQINNEIMHFGSYKQKEKENQRIDDIYDIQSQNEYGQSSFFEDQPTSIPLAQEILIEKQQQAIEKALAQQENLAQVYDPGSLDWGRMPVNDQFNRQQFKTQKTGYQINSDGSLSAIIKNENIKVTPGEKKPKTKKNYIPTSQLLQSANEQGKLSKKKKGKKNSHK</sequence>
<accession>A0A5J4U5G4</accession>
<protein>
    <submittedName>
        <fullName evidence="2">Uncharacterized protein</fullName>
    </submittedName>
</protein>
<organism evidence="2 3">
    <name type="scientific">Streblomastix strix</name>
    <dbReference type="NCBI Taxonomy" id="222440"/>
    <lineage>
        <taxon>Eukaryota</taxon>
        <taxon>Metamonada</taxon>
        <taxon>Preaxostyla</taxon>
        <taxon>Oxymonadida</taxon>
        <taxon>Streblomastigidae</taxon>
        <taxon>Streblomastix</taxon>
    </lineage>
</organism>
<feature type="region of interest" description="Disordered" evidence="1">
    <location>
        <begin position="284"/>
        <end position="324"/>
    </location>
</feature>
<evidence type="ECO:0000313" key="3">
    <source>
        <dbReference type="Proteomes" id="UP000324800"/>
    </source>
</evidence>
<feature type="compositionally biased region" description="Basic residues" evidence="1">
    <location>
        <begin position="312"/>
        <end position="324"/>
    </location>
</feature>
<proteinExistence type="predicted"/>
<evidence type="ECO:0000256" key="1">
    <source>
        <dbReference type="SAM" id="MobiDB-lite"/>
    </source>
</evidence>
<dbReference type="EMBL" id="SNRW01021095">
    <property type="protein sequence ID" value="KAA6364895.1"/>
    <property type="molecule type" value="Genomic_DNA"/>
</dbReference>
<evidence type="ECO:0000313" key="2">
    <source>
        <dbReference type="EMBL" id="KAA6364895.1"/>
    </source>
</evidence>
<feature type="compositionally biased region" description="Polar residues" evidence="1">
    <location>
        <begin position="297"/>
        <end position="308"/>
    </location>
</feature>
<reference evidence="2 3" key="1">
    <citation type="submission" date="2019-03" db="EMBL/GenBank/DDBJ databases">
        <title>Single cell metagenomics reveals metabolic interactions within the superorganism composed of flagellate Streblomastix strix and complex community of Bacteroidetes bacteria on its surface.</title>
        <authorList>
            <person name="Treitli S.C."/>
            <person name="Kolisko M."/>
            <person name="Husnik F."/>
            <person name="Keeling P."/>
            <person name="Hampl V."/>
        </authorList>
    </citation>
    <scope>NUCLEOTIDE SEQUENCE [LARGE SCALE GENOMIC DNA]</scope>
    <source>
        <strain evidence="2">ST1C</strain>
    </source>
</reference>
<gene>
    <name evidence="2" type="ORF">EZS28_039578</name>
</gene>
<comment type="caution">
    <text evidence="2">The sequence shown here is derived from an EMBL/GenBank/DDBJ whole genome shotgun (WGS) entry which is preliminary data.</text>
</comment>